<protein>
    <submittedName>
        <fullName evidence="2">Conserved oligomeric Golgi complex subunit 3</fullName>
    </submittedName>
</protein>
<sequence>MHAQLFVVKHLLILRGLWDEHALQRDYSLDLSKYKTSATQLFHDRGHWFELNSKNAFIEFLFQLAKGDVDVKKEALIRSAFDLYIGAKDTEDILLQPVRKRIVDFYDEEQKQIAGVPVLEQIWLVLNSA</sequence>
<dbReference type="WBParaSite" id="PEQ_0000948901-mRNA-1">
    <property type="protein sequence ID" value="PEQ_0000948901-mRNA-1"/>
    <property type="gene ID" value="PEQ_0000948901"/>
</dbReference>
<organism evidence="1 2">
    <name type="scientific">Parascaris equorum</name>
    <name type="common">Equine roundworm</name>
    <dbReference type="NCBI Taxonomy" id="6256"/>
    <lineage>
        <taxon>Eukaryota</taxon>
        <taxon>Metazoa</taxon>
        <taxon>Ecdysozoa</taxon>
        <taxon>Nematoda</taxon>
        <taxon>Chromadorea</taxon>
        <taxon>Rhabditida</taxon>
        <taxon>Spirurina</taxon>
        <taxon>Ascaridomorpha</taxon>
        <taxon>Ascaridoidea</taxon>
        <taxon>Ascarididae</taxon>
        <taxon>Parascaris</taxon>
    </lineage>
</organism>
<accession>A0A914RXA7</accession>
<dbReference type="PANTHER" id="PTHR13302">
    <property type="entry name" value="CONSERVED OLIGOMERIC GOLGI COMPLEX COMPONENT 3"/>
    <property type="match status" value="1"/>
</dbReference>
<name>A0A914RXA7_PAREQ</name>
<evidence type="ECO:0000313" key="2">
    <source>
        <dbReference type="WBParaSite" id="PEQ_0000948901-mRNA-1"/>
    </source>
</evidence>
<dbReference type="PANTHER" id="PTHR13302:SF8">
    <property type="entry name" value="CONSERVED OLIGOMERIC GOLGI COMPLEX SUBUNIT 3"/>
    <property type="match status" value="1"/>
</dbReference>
<dbReference type="GO" id="GO:0006891">
    <property type="term" value="P:intra-Golgi vesicle-mediated transport"/>
    <property type="evidence" value="ECO:0007669"/>
    <property type="project" value="TreeGrafter"/>
</dbReference>
<dbReference type="GO" id="GO:0017119">
    <property type="term" value="C:Golgi transport complex"/>
    <property type="evidence" value="ECO:0007669"/>
    <property type="project" value="TreeGrafter"/>
</dbReference>
<dbReference type="AlphaFoldDB" id="A0A914RXA7"/>
<reference evidence="2" key="1">
    <citation type="submission" date="2022-11" db="UniProtKB">
        <authorList>
            <consortium name="WormBaseParasite"/>
        </authorList>
    </citation>
    <scope>IDENTIFICATION</scope>
</reference>
<dbReference type="GO" id="GO:0006886">
    <property type="term" value="P:intracellular protein transport"/>
    <property type="evidence" value="ECO:0007669"/>
    <property type="project" value="InterPro"/>
</dbReference>
<evidence type="ECO:0000313" key="1">
    <source>
        <dbReference type="Proteomes" id="UP000887564"/>
    </source>
</evidence>
<dbReference type="GO" id="GO:0016020">
    <property type="term" value="C:membrane"/>
    <property type="evidence" value="ECO:0007669"/>
    <property type="project" value="InterPro"/>
</dbReference>
<dbReference type="InterPro" id="IPR007265">
    <property type="entry name" value="COG_su3"/>
</dbReference>
<dbReference type="GO" id="GO:0007030">
    <property type="term" value="P:Golgi organization"/>
    <property type="evidence" value="ECO:0007669"/>
    <property type="project" value="TreeGrafter"/>
</dbReference>
<keyword evidence="1" id="KW-1185">Reference proteome</keyword>
<proteinExistence type="predicted"/>
<dbReference type="GO" id="GO:0005801">
    <property type="term" value="C:cis-Golgi network"/>
    <property type="evidence" value="ECO:0007669"/>
    <property type="project" value="InterPro"/>
</dbReference>
<dbReference type="Proteomes" id="UP000887564">
    <property type="component" value="Unplaced"/>
</dbReference>